<evidence type="ECO:0000313" key="1">
    <source>
        <dbReference type="EMBL" id="CAD8361689.1"/>
    </source>
</evidence>
<dbReference type="AlphaFoldDB" id="A0A7S0FIZ3"/>
<dbReference type="EMBL" id="HBEJ01002674">
    <property type="protein sequence ID" value="CAD8361689.1"/>
    <property type="molecule type" value="Transcribed_RNA"/>
</dbReference>
<protein>
    <submittedName>
        <fullName evidence="1">Uncharacterized protein</fullName>
    </submittedName>
</protein>
<sequence length="253" mass="27319">MVIKNINSSNTTAYISTSTSANNKHDASSTSMADLMEMLTDYFANFDGSERAASDFQEAFRVAFHPDVVIEVSGGNHLDYDAAVECIQAACDKGGYADLVDISDNADGTATMVINNHIPVDGAPTDDVTNQVVYFQDGKVIRVRAKETDATQFGQMVANCQQCVVDKSKMESLLARYTAMINCFDGSADACAKAELIIDEIFSRDLAIYANKDGSQVFDFEGFKSFAAAFSREGSVAKIEDAKVVSNGIRVVI</sequence>
<reference evidence="1" key="1">
    <citation type="submission" date="2021-01" db="EMBL/GenBank/DDBJ databases">
        <authorList>
            <person name="Corre E."/>
            <person name="Pelletier E."/>
            <person name="Niang G."/>
            <person name="Scheremetjew M."/>
            <person name="Finn R."/>
            <person name="Kale V."/>
            <person name="Holt S."/>
            <person name="Cochrane G."/>
            <person name="Meng A."/>
            <person name="Brown T."/>
            <person name="Cohen L."/>
        </authorList>
    </citation>
    <scope>NUCLEOTIDE SEQUENCE</scope>
    <source>
        <strain evidence="1">CCMP3303</strain>
    </source>
</reference>
<accession>A0A7S0FIZ3</accession>
<organism evidence="1">
    <name type="scientific">Minutocellus polymorphus</name>
    <dbReference type="NCBI Taxonomy" id="265543"/>
    <lineage>
        <taxon>Eukaryota</taxon>
        <taxon>Sar</taxon>
        <taxon>Stramenopiles</taxon>
        <taxon>Ochrophyta</taxon>
        <taxon>Bacillariophyta</taxon>
        <taxon>Mediophyceae</taxon>
        <taxon>Cymatosirophycidae</taxon>
        <taxon>Cymatosirales</taxon>
        <taxon>Cymatosiraceae</taxon>
        <taxon>Minutocellus</taxon>
    </lineage>
</organism>
<proteinExistence type="predicted"/>
<gene>
    <name evidence="1" type="ORF">MPOL1434_LOCUS1555</name>
</gene>
<name>A0A7S0FIZ3_9STRA</name>